<dbReference type="InterPro" id="IPR027417">
    <property type="entry name" value="P-loop_NTPase"/>
</dbReference>
<gene>
    <name evidence="1" type="ORF">CGOC_LOCUS9984</name>
</gene>
<evidence type="ECO:0000313" key="1">
    <source>
        <dbReference type="EMBL" id="VDN25044.1"/>
    </source>
</evidence>
<dbReference type="InterPro" id="IPR039421">
    <property type="entry name" value="Type_1_exporter"/>
</dbReference>
<dbReference type="PANTHER" id="PTHR43394:SF1">
    <property type="entry name" value="ATP-BINDING CASSETTE SUB-FAMILY B MEMBER 10, MITOCHONDRIAL"/>
    <property type="match status" value="1"/>
</dbReference>
<keyword evidence="2" id="KW-1185">Reference proteome</keyword>
<dbReference type="EMBL" id="UYRV01109255">
    <property type="protein sequence ID" value="VDN25044.1"/>
    <property type="molecule type" value="Genomic_DNA"/>
</dbReference>
<proteinExistence type="predicted"/>
<dbReference type="SUPFAM" id="SSF52540">
    <property type="entry name" value="P-loop containing nucleoside triphosphate hydrolases"/>
    <property type="match status" value="1"/>
</dbReference>
<dbReference type="OrthoDB" id="6500128at2759"/>
<dbReference type="AlphaFoldDB" id="A0A3P7M6Z6"/>
<evidence type="ECO:0008006" key="3">
    <source>
        <dbReference type="Google" id="ProtNLM"/>
    </source>
</evidence>
<protein>
    <recommendedName>
        <fullName evidence="3">ABC transporter domain-containing protein</fullName>
    </recommendedName>
</protein>
<dbReference type="GO" id="GO:0005743">
    <property type="term" value="C:mitochondrial inner membrane"/>
    <property type="evidence" value="ECO:0007669"/>
    <property type="project" value="TreeGrafter"/>
</dbReference>
<name>A0A3P7M6Z6_CYLGO</name>
<dbReference type="GO" id="GO:0015421">
    <property type="term" value="F:ABC-type oligopeptide transporter activity"/>
    <property type="evidence" value="ECO:0007669"/>
    <property type="project" value="TreeGrafter"/>
</dbReference>
<accession>A0A3P7M6Z6</accession>
<reference evidence="1 2" key="1">
    <citation type="submission" date="2018-11" db="EMBL/GenBank/DDBJ databases">
        <authorList>
            <consortium name="Pathogen Informatics"/>
        </authorList>
    </citation>
    <scope>NUCLEOTIDE SEQUENCE [LARGE SCALE GENOMIC DNA]</scope>
</reference>
<evidence type="ECO:0000313" key="2">
    <source>
        <dbReference type="Proteomes" id="UP000271889"/>
    </source>
</evidence>
<organism evidence="1 2">
    <name type="scientific">Cylicostephanus goldi</name>
    <name type="common">Nematode worm</name>
    <dbReference type="NCBI Taxonomy" id="71465"/>
    <lineage>
        <taxon>Eukaryota</taxon>
        <taxon>Metazoa</taxon>
        <taxon>Ecdysozoa</taxon>
        <taxon>Nematoda</taxon>
        <taxon>Chromadorea</taxon>
        <taxon>Rhabditida</taxon>
        <taxon>Rhabditina</taxon>
        <taxon>Rhabditomorpha</taxon>
        <taxon>Strongyloidea</taxon>
        <taxon>Strongylidae</taxon>
        <taxon>Cylicostephanus</taxon>
    </lineage>
</organism>
<sequence length="92" mass="10610">MYFTQGAFAGAKFWQNIAAFESLKEHMTVVQEVLDKARQGRTCLVIAHRLSTIQNSDEIVVCRDGRVIERGTHQTLLARKGMYYKLVERQNH</sequence>
<dbReference type="PANTHER" id="PTHR43394">
    <property type="entry name" value="ATP-DEPENDENT PERMEASE MDL1, MITOCHONDRIAL"/>
    <property type="match status" value="1"/>
</dbReference>
<dbReference type="GO" id="GO:0090374">
    <property type="term" value="P:oligopeptide export from mitochondrion"/>
    <property type="evidence" value="ECO:0007669"/>
    <property type="project" value="TreeGrafter"/>
</dbReference>
<dbReference type="Proteomes" id="UP000271889">
    <property type="component" value="Unassembled WGS sequence"/>
</dbReference>
<dbReference type="Gene3D" id="3.40.50.300">
    <property type="entry name" value="P-loop containing nucleotide triphosphate hydrolases"/>
    <property type="match status" value="1"/>
</dbReference>